<sequence>MVDLDKCSRTIIAKTVIETCKENNLDPRQCKFWLTDYTAYMSK</sequence>
<feature type="non-terminal residue" evidence="1">
    <location>
        <position position="43"/>
    </location>
</feature>
<organism evidence="1 2">
    <name type="scientific">Cetraspora pellucida</name>
    <dbReference type="NCBI Taxonomy" id="1433469"/>
    <lineage>
        <taxon>Eukaryota</taxon>
        <taxon>Fungi</taxon>
        <taxon>Fungi incertae sedis</taxon>
        <taxon>Mucoromycota</taxon>
        <taxon>Glomeromycotina</taxon>
        <taxon>Glomeromycetes</taxon>
        <taxon>Diversisporales</taxon>
        <taxon>Gigasporaceae</taxon>
        <taxon>Cetraspora</taxon>
    </lineage>
</organism>
<comment type="caution">
    <text evidence="1">The sequence shown here is derived from an EMBL/GenBank/DDBJ whole genome shotgun (WGS) entry which is preliminary data.</text>
</comment>
<gene>
    <name evidence="1" type="ORF">SPELUC_LOCUS8024</name>
</gene>
<accession>A0ACA9N0X2</accession>
<proteinExistence type="predicted"/>
<dbReference type="Proteomes" id="UP000789366">
    <property type="component" value="Unassembled WGS sequence"/>
</dbReference>
<name>A0ACA9N0X2_9GLOM</name>
<keyword evidence="2" id="KW-1185">Reference proteome</keyword>
<evidence type="ECO:0000313" key="2">
    <source>
        <dbReference type="Proteomes" id="UP000789366"/>
    </source>
</evidence>
<protein>
    <submittedName>
        <fullName evidence="1">2236_t:CDS:1</fullName>
    </submittedName>
</protein>
<evidence type="ECO:0000313" key="1">
    <source>
        <dbReference type="EMBL" id="CAG8625364.1"/>
    </source>
</evidence>
<reference evidence="1" key="1">
    <citation type="submission" date="2021-06" db="EMBL/GenBank/DDBJ databases">
        <authorList>
            <person name="Kallberg Y."/>
            <person name="Tangrot J."/>
            <person name="Rosling A."/>
        </authorList>
    </citation>
    <scope>NUCLEOTIDE SEQUENCE</scope>
    <source>
        <strain evidence="1">28 12/20/2015</strain>
    </source>
</reference>
<dbReference type="EMBL" id="CAJVPW010011402">
    <property type="protein sequence ID" value="CAG8625364.1"/>
    <property type="molecule type" value="Genomic_DNA"/>
</dbReference>